<proteinExistence type="predicted"/>
<dbReference type="OrthoDB" id="5816932at2"/>
<feature type="domain" description="HTH tetR-type" evidence="3">
    <location>
        <begin position="9"/>
        <end position="69"/>
    </location>
</feature>
<dbReference type="Proteomes" id="UP000199297">
    <property type="component" value="Unassembled WGS sequence"/>
</dbReference>
<gene>
    <name evidence="4" type="ORF">SAMN05216262_13217</name>
</gene>
<reference evidence="5" key="1">
    <citation type="submission" date="2016-10" db="EMBL/GenBank/DDBJ databases">
        <authorList>
            <person name="Varghese N."/>
            <person name="Submissions S."/>
        </authorList>
    </citation>
    <scope>NUCLEOTIDE SEQUENCE [LARGE SCALE GENOMIC DNA]</scope>
    <source>
        <strain evidence="5">CGMCC 1.9127</strain>
    </source>
</reference>
<evidence type="ECO:0000313" key="5">
    <source>
        <dbReference type="Proteomes" id="UP000199297"/>
    </source>
</evidence>
<dbReference type="Pfam" id="PF00440">
    <property type="entry name" value="TetR_N"/>
    <property type="match status" value="1"/>
</dbReference>
<dbReference type="InterPro" id="IPR001647">
    <property type="entry name" value="HTH_TetR"/>
</dbReference>
<dbReference type="PANTHER" id="PTHR43479">
    <property type="entry name" value="ACREF/ENVCD OPERON REPRESSOR-RELATED"/>
    <property type="match status" value="1"/>
</dbReference>
<accession>A0A1H7U305</accession>
<evidence type="ECO:0000256" key="1">
    <source>
        <dbReference type="ARBA" id="ARBA00023125"/>
    </source>
</evidence>
<organism evidence="4 5">
    <name type="scientific">Colwellia chukchiensis</name>
    <dbReference type="NCBI Taxonomy" id="641665"/>
    <lineage>
        <taxon>Bacteria</taxon>
        <taxon>Pseudomonadati</taxon>
        <taxon>Pseudomonadota</taxon>
        <taxon>Gammaproteobacteria</taxon>
        <taxon>Alteromonadales</taxon>
        <taxon>Colwelliaceae</taxon>
        <taxon>Colwellia</taxon>
    </lineage>
</organism>
<protein>
    <submittedName>
        <fullName evidence="4">Transcriptional regulator, TetR family</fullName>
    </submittedName>
</protein>
<dbReference type="InterPro" id="IPR009057">
    <property type="entry name" value="Homeodomain-like_sf"/>
</dbReference>
<dbReference type="PANTHER" id="PTHR43479:SF11">
    <property type="entry name" value="ACREF_ENVCD OPERON REPRESSOR-RELATED"/>
    <property type="match status" value="1"/>
</dbReference>
<name>A0A1H7U305_9GAMM</name>
<dbReference type="PRINTS" id="PR00455">
    <property type="entry name" value="HTHTETR"/>
</dbReference>
<evidence type="ECO:0000313" key="4">
    <source>
        <dbReference type="EMBL" id="SEL91159.1"/>
    </source>
</evidence>
<dbReference type="RefSeq" id="WP_085286170.1">
    <property type="nucleotide sequence ID" value="NZ_FOBI01000032.1"/>
</dbReference>
<dbReference type="SUPFAM" id="SSF46689">
    <property type="entry name" value="Homeodomain-like"/>
    <property type="match status" value="1"/>
</dbReference>
<dbReference type="Gene3D" id="1.10.357.10">
    <property type="entry name" value="Tetracycline Repressor, domain 2"/>
    <property type="match status" value="1"/>
</dbReference>
<keyword evidence="5" id="KW-1185">Reference proteome</keyword>
<evidence type="ECO:0000256" key="2">
    <source>
        <dbReference type="PROSITE-ProRule" id="PRU00335"/>
    </source>
</evidence>
<sequence length="198" mass="23381">MNLRKDKSEKTKKLIFEAAFKIIREEGFSELSANKIAQVASVSKGVIFHHFSQMDDLYLFMLDTLILQFEEDLDPTAFKSFKGYIEYTGKYTMQLLDEAPEIVTTLFYFILQSNHKEEYKTRIKNLFENSFTAWSEKMTHFFNLKLTPAKLKNIVRVIDLYFIGLSVHYLTFKDKKTYRNITKKFGTMLTQAIEEEEK</sequence>
<evidence type="ECO:0000259" key="3">
    <source>
        <dbReference type="PROSITE" id="PS50977"/>
    </source>
</evidence>
<dbReference type="AlphaFoldDB" id="A0A1H7U305"/>
<feature type="DNA-binding region" description="H-T-H motif" evidence="2">
    <location>
        <begin position="32"/>
        <end position="51"/>
    </location>
</feature>
<dbReference type="GO" id="GO:0003677">
    <property type="term" value="F:DNA binding"/>
    <property type="evidence" value="ECO:0007669"/>
    <property type="project" value="UniProtKB-UniRule"/>
</dbReference>
<keyword evidence="1 2" id="KW-0238">DNA-binding</keyword>
<dbReference type="EMBL" id="FOBI01000032">
    <property type="protein sequence ID" value="SEL91159.1"/>
    <property type="molecule type" value="Genomic_DNA"/>
</dbReference>
<dbReference type="InterPro" id="IPR050624">
    <property type="entry name" value="HTH-type_Tx_Regulator"/>
</dbReference>
<dbReference type="PROSITE" id="PS50977">
    <property type="entry name" value="HTH_TETR_2"/>
    <property type="match status" value="1"/>
</dbReference>
<dbReference type="STRING" id="641665.GCA_002104455_02237"/>